<dbReference type="Gene3D" id="3.40.1190.20">
    <property type="match status" value="1"/>
</dbReference>
<comment type="similarity">
    <text evidence="1">Belongs to the carbohydrate kinase PfkB family.</text>
</comment>
<keyword evidence="3 5" id="KW-0418">Kinase</keyword>
<dbReference type="GO" id="GO:0008673">
    <property type="term" value="F:2-dehydro-3-deoxygluconokinase activity"/>
    <property type="evidence" value="ECO:0007669"/>
    <property type="project" value="TreeGrafter"/>
</dbReference>
<dbReference type="STRING" id="419481.SAMN05216233_11887"/>
<dbReference type="OrthoDB" id="9776822at2"/>
<accession>A0A1G5I9E5</accession>
<name>A0A1G5I9E5_9BACT</name>
<dbReference type="Pfam" id="PF00294">
    <property type="entry name" value="PfkB"/>
    <property type="match status" value="1"/>
</dbReference>
<dbReference type="GO" id="GO:0019698">
    <property type="term" value="P:D-galacturonate catabolic process"/>
    <property type="evidence" value="ECO:0007669"/>
    <property type="project" value="TreeGrafter"/>
</dbReference>
<evidence type="ECO:0000256" key="2">
    <source>
        <dbReference type="ARBA" id="ARBA00022679"/>
    </source>
</evidence>
<evidence type="ECO:0000259" key="4">
    <source>
        <dbReference type="Pfam" id="PF00294"/>
    </source>
</evidence>
<evidence type="ECO:0000256" key="3">
    <source>
        <dbReference type="ARBA" id="ARBA00022777"/>
    </source>
</evidence>
<dbReference type="CDD" id="cd01166">
    <property type="entry name" value="KdgK"/>
    <property type="match status" value="1"/>
</dbReference>
<dbReference type="PANTHER" id="PTHR43085:SF15">
    <property type="entry name" value="2-DEHYDRO-3-DEOXYGLUCONOKINASE"/>
    <property type="match status" value="1"/>
</dbReference>
<dbReference type="InterPro" id="IPR002139">
    <property type="entry name" value="Ribo/fructo_kinase"/>
</dbReference>
<dbReference type="EMBL" id="FMUX01000018">
    <property type="protein sequence ID" value="SCY72673.1"/>
    <property type="molecule type" value="Genomic_DNA"/>
</dbReference>
<gene>
    <name evidence="5" type="ORF">SAMN05216233_11887</name>
</gene>
<protein>
    <submittedName>
        <fullName evidence="5">2-dehydro-3-deoxygluconokinase</fullName>
    </submittedName>
</protein>
<dbReference type="Proteomes" id="UP000198870">
    <property type="component" value="Unassembled WGS sequence"/>
</dbReference>
<keyword evidence="2" id="KW-0808">Transferase</keyword>
<dbReference type="SUPFAM" id="SSF53613">
    <property type="entry name" value="Ribokinase-like"/>
    <property type="match status" value="1"/>
</dbReference>
<organism evidence="5 6">
    <name type="scientific">Desulfoluna spongiiphila</name>
    <dbReference type="NCBI Taxonomy" id="419481"/>
    <lineage>
        <taxon>Bacteria</taxon>
        <taxon>Pseudomonadati</taxon>
        <taxon>Thermodesulfobacteriota</taxon>
        <taxon>Desulfobacteria</taxon>
        <taxon>Desulfobacterales</taxon>
        <taxon>Desulfolunaceae</taxon>
        <taxon>Desulfoluna</taxon>
    </lineage>
</organism>
<dbReference type="PANTHER" id="PTHR43085">
    <property type="entry name" value="HEXOKINASE FAMILY MEMBER"/>
    <property type="match status" value="1"/>
</dbReference>
<sequence length="317" mass="33288">MTAILAIGEPMLEFNATARGPIHSVNHFAPGFGGDTSNTLVAAARLGASAAIITRIGDDPFGDALMTMWEEAGVATHLVSRTPDAPTGIYFIHRDDRDHHFTYYRKGSAASAMAPGDLAPKAIAEAKILHASGISQAISESACDTVFAAMETARDAGVTVSYDPNLRLKLWPLPRARAVIHQAASMSDIFLPSLEDAELLTGLSDTTAIVTTYLAMGPSIVVLKLGRKGALIARRGEIPADFRKIDIFPVETVDMAGAGDTFDGAFLTAYSEGRSLTQCGQFAAAAAALTTTGLGAVGPIPTREQVEELLAGDTKKT</sequence>
<dbReference type="InterPro" id="IPR050306">
    <property type="entry name" value="PfkB_Carbo_kinase"/>
</dbReference>
<dbReference type="GO" id="GO:0005829">
    <property type="term" value="C:cytosol"/>
    <property type="evidence" value="ECO:0007669"/>
    <property type="project" value="TreeGrafter"/>
</dbReference>
<evidence type="ECO:0000313" key="6">
    <source>
        <dbReference type="Proteomes" id="UP000198870"/>
    </source>
</evidence>
<reference evidence="5 6" key="1">
    <citation type="submission" date="2016-10" db="EMBL/GenBank/DDBJ databases">
        <authorList>
            <person name="de Groot N.N."/>
        </authorList>
    </citation>
    <scope>NUCLEOTIDE SEQUENCE [LARGE SCALE GENOMIC DNA]</scope>
    <source>
        <strain evidence="5 6">AA1</strain>
    </source>
</reference>
<dbReference type="GO" id="GO:0006974">
    <property type="term" value="P:DNA damage response"/>
    <property type="evidence" value="ECO:0007669"/>
    <property type="project" value="TreeGrafter"/>
</dbReference>
<evidence type="ECO:0000313" key="5">
    <source>
        <dbReference type="EMBL" id="SCY72673.1"/>
    </source>
</evidence>
<dbReference type="PRINTS" id="PR00990">
    <property type="entry name" value="RIBOKINASE"/>
</dbReference>
<dbReference type="RefSeq" id="WP_092213520.1">
    <property type="nucleotide sequence ID" value="NZ_FMUX01000018.1"/>
</dbReference>
<dbReference type="GO" id="GO:0042840">
    <property type="term" value="P:D-glucuronate catabolic process"/>
    <property type="evidence" value="ECO:0007669"/>
    <property type="project" value="TreeGrafter"/>
</dbReference>
<dbReference type="AlphaFoldDB" id="A0A1G5I9E5"/>
<evidence type="ECO:0000256" key="1">
    <source>
        <dbReference type="ARBA" id="ARBA00010688"/>
    </source>
</evidence>
<dbReference type="InterPro" id="IPR029056">
    <property type="entry name" value="Ribokinase-like"/>
</dbReference>
<keyword evidence="6" id="KW-1185">Reference proteome</keyword>
<feature type="domain" description="Carbohydrate kinase PfkB" evidence="4">
    <location>
        <begin position="1"/>
        <end position="302"/>
    </location>
</feature>
<dbReference type="InterPro" id="IPR011611">
    <property type="entry name" value="PfkB_dom"/>
</dbReference>
<proteinExistence type="inferred from homology"/>